<dbReference type="InterPro" id="IPR012677">
    <property type="entry name" value="Nucleotide-bd_a/b_plait_sf"/>
</dbReference>
<protein>
    <submittedName>
        <fullName evidence="4">Poly-A binding protein</fullName>
    </submittedName>
</protein>
<evidence type="ECO:0000256" key="3">
    <source>
        <dbReference type="ARBA" id="ARBA00023242"/>
    </source>
</evidence>
<dbReference type="PANTHER" id="PTHR46754">
    <property type="entry name" value="MKI67 FHA DOMAIN-INTERACTING NUCLEOLAR PHOSPHOPROTEIN"/>
    <property type="match status" value="1"/>
</dbReference>
<comment type="subcellular location">
    <subcellularLocation>
        <location evidence="1">Nucleus</location>
        <location evidence="1">Nucleolus</location>
    </subcellularLocation>
</comment>
<name>A0A2P2LPA3_RHIMU</name>
<dbReference type="AlphaFoldDB" id="A0A2P2LPA3"/>
<dbReference type="GO" id="GO:0003723">
    <property type="term" value="F:RNA binding"/>
    <property type="evidence" value="ECO:0007669"/>
    <property type="project" value="UniProtKB-KW"/>
</dbReference>
<organism evidence="4">
    <name type="scientific">Rhizophora mucronata</name>
    <name type="common">Asiatic mangrove</name>
    <dbReference type="NCBI Taxonomy" id="61149"/>
    <lineage>
        <taxon>Eukaryota</taxon>
        <taxon>Viridiplantae</taxon>
        <taxon>Streptophyta</taxon>
        <taxon>Embryophyta</taxon>
        <taxon>Tracheophyta</taxon>
        <taxon>Spermatophyta</taxon>
        <taxon>Magnoliopsida</taxon>
        <taxon>eudicotyledons</taxon>
        <taxon>Gunneridae</taxon>
        <taxon>Pentapetalae</taxon>
        <taxon>rosids</taxon>
        <taxon>fabids</taxon>
        <taxon>Malpighiales</taxon>
        <taxon>Rhizophoraceae</taxon>
        <taxon>Rhizophora</taxon>
    </lineage>
</organism>
<dbReference type="GO" id="GO:0005730">
    <property type="term" value="C:nucleolus"/>
    <property type="evidence" value="ECO:0007669"/>
    <property type="project" value="UniProtKB-SubCell"/>
</dbReference>
<reference evidence="4" key="1">
    <citation type="submission" date="2018-02" db="EMBL/GenBank/DDBJ databases">
        <title>Rhizophora mucronata_Transcriptome.</title>
        <authorList>
            <person name="Meera S.P."/>
            <person name="Sreeshan A."/>
            <person name="Augustine A."/>
        </authorList>
    </citation>
    <scope>NUCLEOTIDE SEQUENCE</scope>
    <source>
        <tissue evidence="4">Leaf</tissue>
    </source>
</reference>
<dbReference type="EMBL" id="GGEC01039310">
    <property type="protein sequence ID" value="MBX19794.1"/>
    <property type="molecule type" value="Transcribed_RNA"/>
</dbReference>
<keyword evidence="2" id="KW-0694">RNA-binding</keyword>
<accession>A0A2P2LPA3</accession>
<dbReference type="SUPFAM" id="SSF54928">
    <property type="entry name" value="RNA-binding domain, RBD"/>
    <property type="match status" value="1"/>
</dbReference>
<proteinExistence type="predicted"/>
<keyword evidence="3" id="KW-0539">Nucleus</keyword>
<evidence type="ECO:0000256" key="1">
    <source>
        <dbReference type="ARBA" id="ARBA00004604"/>
    </source>
</evidence>
<dbReference type="Gene3D" id="3.30.70.330">
    <property type="match status" value="1"/>
</dbReference>
<sequence>MGVKAKKALKKKLNKASSSLLSAEKDADFLPLKGESVDNKLMVKKDQKPLVQKGQKNTSSVLYIGRIPHGFYEKEMEAYFVQFGKVKRLRIARNKKVILQKLALNFNFVLRHSNFPALHASILLPVYYS</sequence>
<dbReference type="InterPro" id="IPR035979">
    <property type="entry name" value="RBD_domain_sf"/>
</dbReference>
<evidence type="ECO:0000256" key="2">
    <source>
        <dbReference type="ARBA" id="ARBA00022884"/>
    </source>
</evidence>
<evidence type="ECO:0000313" key="4">
    <source>
        <dbReference type="EMBL" id="MBX19794.1"/>
    </source>
</evidence>